<dbReference type="GO" id="GO:0005254">
    <property type="term" value="F:chloride channel activity"/>
    <property type="evidence" value="ECO:0007669"/>
    <property type="project" value="InterPro"/>
</dbReference>
<keyword evidence="2" id="KW-0813">Transport</keyword>
<dbReference type="STRING" id="180088.A0A1J8QCX3"/>
<keyword evidence="5" id="KW-1133">Transmembrane helix</keyword>
<protein>
    <submittedName>
        <fullName evidence="8">Uncharacterized protein</fullName>
    </submittedName>
</protein>
<evidence type="ECO:0000256" key="2">
    <source>
        <dbReference type="ARBA" id="ARBA00022448"/>
    </source>
</evidence>
<comment type="caution">
    <text evidence="8">The sequence shown here is derived from an EMBL/GenBank/DDBJ whole genome shotgun (WGS) entry which is preliminary data.</text>
</comment>
<dbReference type="PANTHER" id="PTHR33281">
    <property type="entry name" value="UPF0187 PROTEIN YNEE"/>
    <property type="match status" value="1"/>
</dbReference>
<keyword evidence="4" id="KW-0812">Transmembrane</keyword>
<proteinExistence type="predicted"/>
<comment type="subcellular location">
    <subcellularLocation>
        <location evidence="1">Cell membrane</location>
        <topology evidence="1">Multi-pass membrane protein</topology>
    </subcellularLocation>
</comment>
<keyword evidence="7" id="KW-0472">Membrane</keyword>
<keyword evidence="6" id="KW-0406">Ion transport</keyword>
<dbReference type="GO" id="GO:0005886">
    <property type="term" value="C:plasma membrane"/>
    <property type="evidence" value="ECO:0007669"/>
    <property type="project" value="UniProtKB-SubCell"/>
</dbReference>
<evidence type="ECO:0000256" key="7">
    <source>
        <dbReference type="ARBA" id="ARBA00023136"/>
    </source>
</evidence>
<keyword evidence="9" id="KW-1185">Reference proteome</keyword>
<keyword evidence="3" id="KW-1003">Cell membrane</keyword>
<evidence type="ECO:0000256" key="5">
    <source>
        <dbReference type="ARBA" id="ARBA00022989"/>
    </source>
</evidence>
<evidence type="ECO:0000313" key="9">
    <source>
        <dbReference type="Proteomes" id="UP000183567"/>
    </source>
</evidence>
<accession>A0A1J8QCX3</accession>
<dbReference type="OrthoDB" id="1368at2759"/>
<dbReference type="InterPro" id="IPR044669">
    <property type="entry name" value="YneE/VCCN1/2-like"/>
</dbReference>
<evidence type="ECO:0000256" key="4">
    <source>
        <dbReference type="ARBA" id="ARBA00022692"/>
    </source>
</evidence>
<evidence type="ECO:0000256" key="1">
    <source>
        <dbReference type="ARBA" id="ARBA00004651"/>
    </source>
</evidence>
<dbReference type="Pfam" id="PF25539">
    <property type="entry name" value="Bestrophin_2"/>
    <property type="match status" value="2"/>
</dbReference>
<dbReference type="Proteomes" id="UP000183567">
    <property type="component" value="Unassembled WGS sequence"/>
</dbReference>
<reference evidence="8 9" key="1">
    <citation type="submission" date="2016-03" db="EMBL/GenBank/DDBJ databases">
        <title>Comparative genomics of the ectomycorrhizal sister species Rhizopogon vinicolor and Rhizopogon vesiculosus (Basidiomycota: Boletales) reveals a divergence of the mating type B locus.</title>
        <authorList>
            <person name="Mujic A.B."/>
            <person name="Kuo A."/>
            <person name="Tritt A."/>
            <person name="Lipzen A."/>
            <person name="Chen C."/>
            <person name="Johnson J."/>
            <person name="Sharma A."/>
            <person name="Barry K."/>
            <person name="Grigoriev I.V."/>
            <person name="Spatafora J.W."/>
        </authorList>
    </citation>
    <scope>NUCLEOTIDE SEQUENCE [LARGE SCALE GENOMIC DNA]</scope>
    <source>
        <strain evidence="8 9">AM-OR11-056</strain>
    </source>
</reference>
<evidence type="ECO:0000313" key="8">
    <source>
        <dbReference type="EMBL" id="OJA09612.1"/>
    </source>
</evidence>
<name>A0A1J8QCX3_9AGAM</name>
<sequence>MSNGLQILGNVPSRGQQDDIDELAYSSLNCSEPALRTMDNSPTLLDVLSTTALSRCWPVLICTAIWSSAICMLNHHTHGKFSIQSTLITVFGTVLGFVISFRTTSGIERYNEGRKLWSQIMLNCRVFARTVWFHVPAPTGGHPMSDEEKEEDQAKTLIEKKTVINLLEAYAVAVKHYLRGEDGINYEDLHPLVSFLPSYYSLPASIPPANLPELHHRPAHASTYSLPASISPANLPELHHGPAHASTYSRRSHDVPALHASGTRAARAHIPLSAIPSRTANGSFATDSTICDEESILPSSMPPKHSWQAAFPFSFFFWIWTIIKKDARKAVGVDGAGRGFRSNENNVPLEISLFLSSYIAALQVRKTVDVPTINLLYASLNQLVDALTGQLMLSPYEKPFQLWSALEWFSVPASVIASFIFFGFVVAGEEIENPFGELSLFEQPSPNLIIIYLGYDRNDLNMDHFVQNIIQKELRALTARPTPDPAVWVFSPRNNFLGSLSGGTAKNETPTDWLRKGKAEILKALQGTAGSKEMV</sequence>
<dbReference type="PANTHER" id="PTHR33281:SF19">
    <property type="entry name" value="VOLTAGE-DEPENDENT ANION CHANNEL-FORMING PROTEIN YNEE"/>
    <property type="match status" value="1"/>
</dbReference>
<evidence type="ECO:0000256" key="6">
    <source>
        <dbReference type="ARBA" id="ARBA00023065"/>
    </source>
</evidence>
<dbReference type="EMBL" id="LVVM01005853">
    <property type="protein sequence ID" value="OJA09612.1"/>
    <property type="molecule type" value="Genomic_DNA"/>
</dbReference>
<dbReference type="AlphaFoldDB" id="A0A1J8QCX3"/>
<organism evidence="8 9">
    <name type="scientific">Rhizopogon vesiculosus</name>
    <dbReference type="NCBI Taxonomy" id="180088"/>
    <lineage>
        <taxon>Eukaryota</taxon>
        <taxon>Fungi</taxon>
        <taxon>Dikarya</taxon>
        <taxon>Basidiomycota</taxon>
        <taxon>Agaricomycotina</taxon>
        <taxon>Agaricomycetes</taxon>
        <taxon>Agaricomycetidae</taxon>
        <taxon>Boletales</taxon>
        <taxon>Suillineae</taxon>
        <taxon>Rhizopogonaceae</taxon>
        <taxon>Rhizopogon</taxon>
    </lineage>
</organism>
<evidence type="ECO:0000256" key="3">
    <source>
        <dbReference type="ARBA" id="ARBA00022475"/>
    </source>
</evidence>
<gene>
    <name evidence="8" type="ORF">AZE42_01405</name>
</gene>